<protein>
    <submittedName>
        <fullName evidence="5">Cytochrome P450</fullName>
    </submittedName>
</protein>
<organism evidence="5 6">
    <name type="scientific">Petrachloros mirabilis ULC683</name>
    <dbReference type="NCBI Taxonomy" id="2781853"/>
    <lineage>
        <taxon>Bacteria</taxon>
        <taxon>Bacillati</taxon>
        <taxon>Cyanobacteriota</taxon>
        <taxon>Cyanophyceae</taxon>
        <taxon>Synechococcales</taxon>
        <taxon>Petrachlorosaceae</taxon>
        <taxon>Petrachloros</taxon>
        <taxon>Petrachloros mirabilis</taxon>
    </lineage>
</organism>
<evidence type="ECO:0000256" key="3">
    <source>
        <dbReference type="PIRSR" id="PIRSR602401-1"/>
    </source>
</evidence>
<dbReference type="PANTHER" id="PTHR24305:SF166">
    <property type="entry name" value="CYTOCHROME P450 12A4, MITOCHONDRIAL-RELATED"/>
    <property type="match status" value="1"/>
</dbReference>
<gene>
    <name evidence="5" type="ORF">GS597_09550</name>
</gene>
<keyword evidence="4" id="KW-0560">Oxidoreductase</keyword>
<dbReference type="InterPro" id="IPR017972">
    <property type="entry name" value="Cyt_P450_CS"/>
</dbReference>
<dbReference type="GO" id="GO:0005506">
    <property type="term" value="F:iron ion binding"/>
    <property type="evidence" value="ECO:0007669"/>
    <property type="project" value="InterPro"/>
</dbReference>
<dbReference type="InterPro" id="IPR050121">
    <property type="entry name" value="Cytochrome_P450_monoxygenase"/>
</dbReference>
<keyword evidence="3 4" id="KW-0479">Metal-binding</keyword>
<dbReference type="Proteomes" id="UP000607397">
    <property type="component" value="Unassembled WGS sequence"/>
</dbReference>
<evidence type="ECO:0000256" key="2">
    <source>
        <dbReference type="ARBA" id="ARBA00010617"/>
    </source>
</evidence>
<keyword evidence="4" id="KW-0503">Monooxygenase</keyword>
<dbReference type="EMBL" id="WVIC01000016">
    <property type="protein sequence ID" value="NCJ06747.1"/>
    <property type="molecule type" value="Genomic_DNA"/>
</dbReference>
<dbReference type="PRINTS" id="PR00463">
    <property type="entry name" value="EP450I"/>
</dbReference>
<keyword evidence="6" id="KW-1185">Reference proteome</keyword>
<dbReference type="InterPro" id="IPR036396">
    <property type="entry name" value="Cyt_P450_sf"/>
</dbReference>
<sequence>MSFPPGLKAPVIWQMLSWIVQPFTLMERCAQRYGDCFSLALSTKFPPMVLVSAPEALQHLLSSDNGKDFDVPGELNEIFEPLLGSQSVLGLGGEPHRRMRQLMMPPFHGERMRSYSQLMGEITQTVIGTWSVGQNIDVHAAMQSISMRVILSAVFGVEVGSRYQRLEQLLAKMLNDMGSSLGASMLYFRSLRQDWGSWSPWGNFLRTREQIDQIIYAEIADRRAHPNPERQDILTLLMSAQDETGAGLTDEELRDELMTLLVAGHETTATALTWAMYWLHKLPDVRTHLRSELQNLEDLEDVNALLRLPYLNAVCSETLRIHPVGILTFPRVVRTPVAIAGHTLDPGTIILGCIYLAHRCESVYPQPEQFRPERFLERQFSPYEYLPFGGGARRCIGMAFAQFEMKVVLAHILSEVELSLANSKPARPIRRGLTAGASPVHLRVEGFIPVIPRPRTVTSARLHSP</sequence>
<dbReference type="Gene3D" id="1.10.630.10">
    <property type="entry name" value="Cytochrome P450"/>
    <property type="match status" value="1"/>
</dbReference>
<dbReference type="GO" id="GO:0004497">
    <property type="term" value="F:monooxygenase activity"/>
    <property type="evidence" value="ECO:0007669"/>
    <property type="project" value="UniProtKB-KW"/>
</dbReference>
<keyword evidence="3 4" id="KW-0408">Iron</keyword>
<dbReference type="Pfam" id="PF00067">
    <property type="entry name" value="p450"/>
    <property type="match status" value="1"/>
</dbReference>
<dbReference type="PROSITE" id="PS00086">
    <property type="entry name" value="CYTOCHROME_P450"/>
    <property type="match status" value="1"/>
</dbReference>
<evidence type="ECO:0000256" key="1">
    <source>
        <dbReference type="ARBA" id="ARBA00001971"/>
    </source>
</evidence>
<comment type="caution">
    <text evidence="5">The sequence shown here is derived from an EMBL/GenBank/DDBJ whole genome shotgun (WGS) entry which is preliminary data.</text>
</comment>
<feature type="binding site" description="axial binding residue" evidence="3">
    <location>
        <position position="395"/>
    </location>
    <ligand>
        <name>heme</name>
        <dbReference type="ChEBI" id="CHEBI:30413"/>
    </ligand>
    <ligandPart>
        <name>Fe</name>
        <dbReference type="ChEBI" id="CHEBI:18248"/>
    </ligandPart>
</feature>
<dbReference type="InterPro" id="IPR002401">
    <property type="entry name" value="Cyt_P450_E_grp-I"/>
</dbReference>
<accession>A0A8K1ZZ12</accession>
<dbReference type="SUPFAM" id="SSF48264">
    <property type="entry name" value="Cytochrome P450"/>
    <property type="match status" value="1"/>
</dbReference>
<dbReference type="PANTHER" id="PTHR24305">
    <property type="entry name" value="CYTOCHROME P450"/>
    <property type="match status" value="1"/>
</dbReference>
<dbReference type="GO" id="GO:0020037">
    <property type="term" value="F:heme binding"/>
    <property type="evidence" value="ECO:0007669"/>
    <property type="project" value="InterPro"/>
</dbReference>
<evidence type="ECO:0000313" key="6">
    <source>
        <dbReference type="Proteomes" id="UP000607397"/>
    </source>
</evidence>
<evidence type="ECO:0000256" key="4">
    <source>
        <dbReference type="RuleBase" id="RU000461"/>
    </source>
</evidence>
<dbReference type="RefSeq" id="WP_161825227.1">
    <property type="nucleotide sequence ID" value="NZ_WVIC01000016.1"/>
</dbReference>
<dbReference type="AlphaFoldDB" id="A0A8K1ZZ12"/>
<dbReference type="InterPro" id="IPR001128">
    <property type="entry name" value="Cyt_P450"/>
</dbReference>
<name>A0A8K1ZZ12_9CYAN</name>
<comment type="cofactor">
    <cofactor evidence="1 3">
        <name>heme</name>
        <dbReference type="ChEBI" id="CHEBI:30413"/>
    </cofactor>
</comment>
<dbReference type="CDD" id="cd11053">
    <property type="entry name" value="CYP110-like"/>
    <property type="match status" value="1"/>
</dbReference>
<keyword evidence="3 4" id="KW-0349">Heme</keyword>
<dbReference type="GO" id="GO:0016705">
    <property type="term" value="F:oxidoreductase activity, acting on paired donors, with incorporation or reduction of molecular oxygen"/>
    <property type="evidence" value="ECO:0007669"/>
    <property type="project" value="InterPro"/>
</dbReference>
<evidence type="ECO:0000313" key="5">
    <source>
        <dbReference type="EMBL" id="NCJ06747.1"/>
    </source>
</evidence>
<comment type="similarity">
    <text evidence="2 4">Belongs to the cytochrome P450 family.</text>
</comment>
<proteinExistence type="inferred from homology"/>
<dbReference type="PRINTS" id="PR00385">
    <property type="entry name" value="P450"/>
</dbReference>
<reference evidence="5" key="1">
    <citation type="submission" date="2019-12" db="EMBL/GenBank/DDBJ databases">
        <title>High-Quality draft genome sequences of three cyanobacteria isolated from the limestone walls of the Old Cathedral of Coimbra.</title>
        <authorList>
            <person name="Tiago I."/>
            <person name="Soares F."/>
            <person name="Portugal A."/>
        </authorList>
    </citation>
    <scope>NUCLEOTIDE SEQUENCE [LARGE SCALE GENOMIC DNA]</scope>
    <source>
        <strain evidence="5">C</strain>
    </source>
</reference>